<name>X1V0M3_9ZZZZ</name>
<evidence type="ECO:0000313" key="1">
    <source>
        <dbReference type="EMBL" id="GAI98169.1"/>
    </source>
</evidence>
<reference evidence="1" key="1">
    <citation type="journal article" date="2014" name="Front. Microbiol.">
        <title>High frequency of phylogenetically diverse reductive dehalogenase-homologous genes in deep subseafloor sedimentary metagenomes.</title>
        <authorList>
            <person name="Kawai M."/>
            <person name="Futagami T."/>
            <person name="Toyoda A."/>
            <person name="Takaki Y."/>
            <person name="Nishi S."/>
            <person name="Hori S."/>
            <person name="Arai W."/>
            <person name="Tsubouchi T."/>
            <person name="Morono Y."/>
            <person name="Uchiyama I."/>
            <person name="Ito T."/>
            <person name="Fujiyama A."/>
            <person name="Inagaki F."/>
            <person name="Takami H."/>
        </authorList>
    </citation>
    <scope>NUCLEOTIDE SEQUENCE</scope>
    <source>
        <strain evidence="1">Expedition CK06-06</strain>
    </source>
</reference>
<dbReference type="EMBL" id="BARW01017042">
    <property type="protein sequence ID" value="GAI98169.1"/>
    <property type="molecule type" value="Genomic_DNA"/>
</dbReference>
<sequence length="40" mass="4779">MDFLNQIYRRDKKNEMKKVHTFENKGLNVIKIIESLAIIS</sequence>
<gene>
    <name evidence="1" type="ORF">S12H4_29536</name>
</gene>
<comment type="caution">
    <text evidence="1">The sequence shown here is derived from an EMBL/GenBank/DDBJ whole genome shotgun (WGS) entry which is preliminary data.</text>
</comment>
<protein>
    <submittedName>
        <fullName evidence="1">Uncharacterized protein</fullName>
    </submittedName>
</protein>
<accession>X1V0M3</accession>
<organism evidence="1">
    <name type="scientific">marine sediment metagenome</name>
    <dbReference type="NCBI Taxonomy" id="412755"/>
    <lineage>
        <taxon>unclassified sequences</taxon>
        <taxon>metagenomes</taxon>
        <taxon>ecological metagenomes</taxon>
    </lineage>
</organism>
<dbReference type="AlphaFoldDB" id="X1V0M3"/>
<proteinExistence type="predicted"/>